<dbReference type="InterPro" id="IPR043128">
    <property type="entry name" value="Rev_trsase/Diguanyl_cyclase"/>
</dbReference>
<protein>
    <submittedName>
        <fullName evidence="4">Diguanylate cyclase (GGDEF)-like protein</fullName>
    </submittedName>
</protein>
<dbReference type="PROSITE" id="PS50887">
    <property type="entry name" value="GGDEF"/>
    <property type="match status" value="1"/>
</dbReference>
<feature type="transmembrane region" description="Helical" evidence="1">
    <location>
        <begin position="120"/>
        <end position="137"/>
    </location>
</feature>
<dbReference type="Gene3D" id="3.20.20.450">
    <property type="entry name" value="EAL domain"/>
    <property type="match status" value="1"/>
</dbReference>
<dbReference type="Proteomes" id="UP000521922">
    <property type="component" value="Unassembled WGS sequence"/>
</dbReference>
<feature type="domain" description="GGDEF" evidence="3">
    <location>
        <begin position="363"/>
        <end position="495"/>
    </location>
</feature>
<dbReference type="SUPFAM" id="SSF55073">
    <property type="entry name" value="Nucleotide cyclase"/>
    <property type="match status" value="1"/>
</dbReference>
<dbReference type="RefSeq" id="WP_179752742.1">
    <property type="nucleotide sequence ID" value="NZ_BAAAGN010000010.1"/>
</dbReference>
<reference evidence="4 5" key="1">
    <citation type="submission" date="2020-07" db="EMBL/GenBank/DDBJ databases">
        <title>Sequencing the genomes of 1000 actinobacteria strains.</title>
        <authorList>
            <person name="Klenk H.-P."/>
        </authorList>
    </citation>
    <scope>NUCLEOTIDE SEQUENCE [LARGE SCALE GENOMIC DNA]</scope>
    <source>
        <strain evidence="4 5">DSM 7487</strain>
    </source>
</reference>
<dbReference type="PROSITE" id="PS50883">
    <property type="entry name" value="EAL"/>
    <property type="match status" value="1"/>
</dbReference>
<feature type="transmembrane region" description="Helical" evidence="1">
    <location>
        <begin position="87"/>
        <end position="108"/>
    </location>
</feature>
<feature type="transmembrane region" description="Helical" evidence="1">
    <location>
        <begin position="274"/>
        <end position="296"/>
    </location>
</feature>
<dbReference type="SMART" id="SM00267">
    <property type="entry name" value="GGDEF"/>
    <property type="match status" value="1"/>
</dbReference>
<evidence type="ECO:0000256" key="1">
    <source>
        <dbReference type="SAM" id="Phobius"/>
    </source>
</evidence>
<feature type="transmembrane region" description="Helical" evidence="1">
    <location>
        <begin position="302"/>
        <end position="323"/>
    </location>
</feature>
<dbReference type="Gene3D" id="3.30.70.270">
    <property type="match status" value="1"/>
</dbReference>
<sequence>MSRRAERRSPGAGDDTWVVPAPVRVLLVLLTAGVALYLFSLLPPFRPNGRTIPVFDLYLKNAMWPLFALVALWRAVAVRAERLAWSFLAAAVVAGATGSFTYYTVLQFRPVVPFPSVSDASWLLLYPLAYVGVVLLLRARAGQLLRTVWLDALLAAFAGGAVAALLLIGRLVRMSPGELLPALAGLAYPISDLLLLMMMTSVVAVFGWRPGRVWTLLGAGFAVQAVSDSAYAMALAEGTWRPNTLLDAGWPIPLLLIAAAAWQPPQRHLTRPVGLADLVVPAGFAVVSVAVLFVATLRPVPLLVSLLALGGVLTSIARTAVTFRQVRDLTVFRNQARTDELTGLANRRRFTETLTALLEPGGPGPSVLLVDLDRFKEVNDSLGHAAGDELLVGVGARFAAVLRAGDLLARLGGDEFAVLVRAGADGGGREVAARLSASLAEPFVLSGVRVHVGASIGVASAGPGTASAAELLRRADVAMYRAKADGGRTHQYAEALDEGSRDRLRLVDELRTGIAQGQLVVHHQPKIALSTGRVTGVEALVRWQHPERGLLAPDAFLPLVQDAGLSADLSAQVLRVALRDCATWREGGLDLSVAVNLSTSELLDVGLPRTVAALLEEVGLPGSALVVEITEGVFMVDKDTSVAVLTALRELGVRISIDDYGTGYSSLAYLRELPLDELKLDRSFTRNLATDPRTAAIVESTVALAHSLGLAMVAEGVEDDAVLRRLRAAGCDLAQGYHVSRPLPAAALSAWFAALDADGCWSAPRAGREVTAGA</sequence>
<feature type="transmembrane region" description="Helical" evidence="1">
    <location>
        <begin position="62"/>
        <end position="80"/>
    </location>
</feature>
<evidence type="ECO:0000313" key="5">
    <source>
        <dbReference type="Proteomes" id="UP000521922"/>
    </source>
</evidence>
<feature type="transmembrane region" description="Helical" evidence="1">
    <location>
        <begin position="21"/>
        <end position="42"/>
    </location>
</feature>
<dbReference type="PANTHER" id="PTHR44757:SF2">
    <property type="entry name" value="BIOFILM ARCHITECTURE MAINTENANCE PROTEIN MBAA"/>
    <property type="match status" value="1"/>
</dbReference>
<evidence type="ECO:0000259" key="3">
    <source>
        <dbReference type="PROSITE" id="PS50887"/>
    </source>
</evidence>
<keyword evidence="1" id="KW-0812">Transmembrane</keyword>
<dbReference type="InterPro" id="IPR035919">
    <property type="entry name" value="EAL_sf"/>
</dbReference>
<feature type="transmembrane region" description="Helical" evidence="1">
    <location>
        <begin position="149"/>
        <end position="168"/>
    </location>
</feature>
<dbReference type="EMBL" id="JACCBB010000001">
    <property type="protein sequence ID" value="NYD23201.1"/>
    <property type="molecule type" value="Genomic_DNA"/>
</dbReference>
<gene>
    <name evidence="4" type="ORF">BJ968_002741</name>
</gene>
<dbReference type="AlphaFoldDB" id="A0A7Y9DMA6"/>
<dbReference type="NCBIfam" id="TIGR00254">
    <property type="entry name" value="GGDEF"/>
    <property type="match status" value="1"/>
</dbReference>
<comment type="caution">
    <text evidence="4">The sequence shown here is derived from an EMBL/GenBank/DDBJ whole genome shotgun (WGS) entry which is preliminary data.</text>
</comment>
<dbReference type="InterPro" id="IPR000160">
    <property type="entry name" value="GGDEF_dom"/>
</dbReference>
<keyword evidence="1" id="KW-1133">Transmembrane helix</keyword>
<dbReference type="InterPro" id="IPR052155">
    <property type="entry name" value="Biofilm_reg_signaling"/>
</dbReference>
<dbReference type="Pfam" id="PF00990">
    <property type="entry name" value="GGDEF"/>
    <property type="match status" value="1"/>
</dbReference>
<dbReference type="CDD" id="cd01949">
    <property type="entry name" value="GGDEF"/>
    <property type="match status" value="1"/>
</dbReference>
<dbReference type="InterPro" id="IPR029787">
    <property type="entry name" value="Nucleotide_cyclase"/>
</dbReference>
<organism evidence="4 5">
    <name type="scientific">Kineococcus aurantiacus</name>
    <dbReference type="NCBI Taxonomy" id="37633"/>
    <lineage>
        <taxon>Bacteria</taxon>
        <taxon>Bacillati</taxon>
        <taxon>Actinomycetota</taxon>
        <taxon>Actinomycetes</taxon>
        <taxon>Kineosporiales</taxon>
        <taxon>Kineosporiaceae</taxon>
        <taxon>Kineococcus</taxon>
    </lineage>
</organism>
<evidence type="ECO:0000313" key="4">
    <source>
        <dbReference type="EMBL" id="NYD23201.1"/>
    </source>
</evidence>
<dbReference type="CDD" id="cd01948">
    <property type="entry name" value="EAL"/>
    <property type="match status" value="1"/>
</dbReference>
<dbReference type="SUPFAM" id="SSF141868">
    <property type="entry name" value="EAL domain-like"/>
    <property type="match status" value="1"/>
</dbReference>
<name>A0A7Y9DMA6_9ACTN</name>
<keyword evidence="5" id="KW-1185">Reference proteome</keyword>
<accession>A0A7Y9DMA6</accession>
<feature type="domain" description="EAL" evidence="2">
    <location>
        <begin position="503"/>
        <end position="756"/>
    </location>
</feature>
<keyword evidence="1" id="KW-0472">Membrane</keyword>
<dbReference type="InterPro" id="IPR001633">
    <property type="entry name" value="EAL_dom"/>
</dbReference>
<dbReference type="Pfam" id="PF00563">
    <property type="entry name" value="EAL"/>
    <property type="match status" value="1"/>
</dbReference>
<evidence type="ECO:0000259" key="2">
    <source>
        <dbReference type="PROSITE" id="PS50883"/>
    </source>
</evidence>
<feature type="transmembrane region" description="Helical" evidence="1">
    <location>
        <begin position="180"/>
        <end position="206"/>
    </location>
</feature>
<dbReference type="PANTHER" id="PTHR44757">
    <property type="entry name" value="DIGUANYLATE CYCLASE DGCP"/>
    <property type="match status" value="1"/>
</dbReference>
<feature type="transmembrane region" description="Helical" evidence="1">
    <location>
        <begin position="213"/>
        <end position="233"/>
    </location>
</feature>
<proteinExistence type="predicted"/>
<dbReference type="SMART" id="SM00052">
    <property type="entry name" value="EAL"/>
    <property type="match status" value="1"/>
</dbReference>